<sequence length="103" mass="11827">MDVETGVASSDEFFEDERVVAEEQGGMDFGSVIIDERPLDYQRFGVSELEKLFEKVDEVVVLLEDPVWLKKFVFGFFSVCRWEDSYGEGSYGKEEVYGRSMGK</sequence>
<comment type="caution">
    <text evidence="1">The sequence shown here is derived from an EMBL/GenBank/DDBJ whole genome shotgun (WGS) entry which is preliminary data.</text>
</comment>
<dbReference type="EMBL" id="CM042061">
    <property type="protein sequence ID" value="KAI3673206.1"/>
    <property type="molecule type" value="Genomic_DNA"/>
</dbReference>
<protein>
    <submittedName>
        <fullName evidence="1">Uncharacterized protein</fullName>
    </submittedName>
</protein>
<proteinExistence type="predicted"/>
<gene>
    <name evidence="1" type="ORF">L6452_39322</name>
</gene>
<dbReference type="Proteomes" id="UP001055879">
    <property type="component" value="Linkage Group LG15"/>
</dbReference>
<evidence type="ECO:0000313" key="2">
    <source>
        <dbReference type="Proteomes" id="UP001055879"/>
    </source>
</evidence>
<name>A0ACB8XRZ5_ARCLA</name>
<reference evidence="1 2" key="2">
    <citation type="journal article" date="2022" name="Mol. Ecol. Resour.">
        <title>The genomes of chicory, endive, great burdock and yacon provide insights into Asteraceae paleo-polyploidization history and plant inulin production.</title>
        <authorList>
            <person name="Fan W."/>
            <person name="Wang S."/>
            <person name="Wang H."/>
            <person name="Wang A."/>
            <person name="Jiang F."/>
            <person name="Liu H."/>
            <person name="Zhao H."/>
            <person name="Xu D."/>
            <person name="Zhang Y."/>
        </authorList>
    </citation>
    <scope>NUCLEOTIDE SEQUENCE [LARGE SCALE GENOMIC DNA]</scope>
    <source>
        <strain evidence="2">cv. Niubang</strain>
    </source>
</reference>
<keyword evidence="2" id="KW-1185">Reference proteome</keyword>
<evidence type="ECO:0000313" key="1">
    <source>
        <dbReference type="EMBL" id="KAI3673206.1"/>
    </source>
</evidence>
<organism evidence="1 2">
    <name type="scientific">Arctium lappa</name>
    <name type="common">Greater burdock</name>
    <name type="synonym">Lappa major</name>
    <dbReference type="NCBI Taxonomy" id="4217"/>
    <lineage>
        <taxon>Eukaryota</taxon>
        <taxon>Viridiplantae</taxon>
        <taxon>Streptophyta</taxon>
        <taxon>Embryophyta</taxon>
        <taxon>Tracheophyta</taxon>
        <taxon>Spermatophyta</taxon>
        <taxon>Magnoliopsida</taxon>
        <taxon>eudicotyledons</taxon>
        <taxon>Gunneridae</taxon>
        <taxon>Pentapetalae</taxon>
        <taxon>asterids</taxon>
        <taxon>campanulids</taxon>
        <taxon>Asterales</taxon>
        <taxon>Asteraceae</taxon>
        <taxon>Carduoideae</taxon>
        <taxon>Cardueae</taxon>
        <taxon>Arctiinae</taxon>
        <taxon>Arctium</taxon>
    </lineage>
</organism>
<accession>A0ACB8XRZ5</accession>
<reference evidence="2" key="1">
    <citation type="journal article" date="2022" name="Mol. Ecol. Resour.">
        <title>The genomes of chicory, endive, great burdock and yacon provide insights into Asteraceae palaeo-polyploidization history and plant inulin production.</title>
        <authorList>
            <person name="Fan W."/>
            <person name="Wang S."/>
            <person name="Wang H."/>
            <person name="Wang A."/>
            <person name="Jiang F."/>
            <person name="Liu H."/>
            <person name="Zhao H."/>
            <person name="Xu D."/>
            <person name="Zhang Y."/>
        </authorList>
    </citation>
    <scope>NUCLEOTIDE SEQUENCE [LARGE SCALE GENOMIC DNA]</scope>
    <source>
        <strain evidence="2">cv. Niubang</strain>
    </source>
</reference>